<evidence type="ECO:0000259" key="1">
    <source>
        <dbReference type="PROSITE" id="PS51085"/>
    </source>
</evidence>
<protein>
    <submittedName>
        <fullName evidence="2">(2Fe-2S)-binding protein</fullName>
    </submittedName>
</protein>
<dbReference type="Pfam" id="PF00111">
    <property type="entry name" value="Fer2"/>
    <property type="match status" value="1"/>
</dbReference>
<dbReference type="GO" id="GO:0051536">
    <property type="term" value="F:iron-sulfur cluster binding"/>
    <property type="evidence" value="ECO:0007669"/>
    <property type="project" value="InterPro"/>
</dbReference>
<sequence>MPTVQAEGKTFTCESGANLRQVMLDNGIDVYNGAASVINCHGLGTCGTCAVQVQGAVSEPEWREKTRLSLPPHNLENGRRLSCQVKVLGDVTVTKYDGLWGQGDRVMWTPERVV</sequence>
<dbReference type="InterPro" id="IPR036010">
    <property type="entry name" value="2Fe-2S_ferredoxin-like_sf"/>
</dbReference>
<evidence type="ECO:0000313" key="3">
    <source>
        <dbReference type="Proteomes" id="UP000239576"/>
    </source>
</evidence>
<accession>A0A2T1EP23</accession>
<dbReference type="CDD" id="cd00207">
    <property type="entry name" value="fer2"/>
    <property type="match status" value="1"/>
</dbReference>
<dbReference type="InterPro" id="IPR012675">
    <property type="entry name" value="Beta-grasp_dom_sf"/>
</dbReference>
<reference evidence="3" key="1">
    <citation type="submission" date="2018-02" db="EMBL/GenBank/DDBJ databases">
        <authorList>
            <person name="Moore K."/>
            <person name="Momper L."/>
        </authorList>
    </citation>
    <scope>NUCLEOTIDE SEQUENCE [LARGE SCALE GENOMIC DNA]</scope>
    <source>
        <strain evidence="3">ULC18</strain>
    </source>
</reference>
<dbReference type="EMBL" id="PVWK01000014">
    <property type="protein sequence ID" value="PSB34484.1"/>
    <property type="molecule type" value="Genomic_DNA"/>
</dbReference>
<gene>
    <name evidence="2" type="ORF">C7B82_03000</name>
</gene>
<dbReference type="Proteomes" id="UP000239576">
    <property type="component" value="Unassembled WGS sequence"/>
</dbReference>
<organism evidence="2 3">
    <name type="scientific">Stenomitos frigidus ULC18</name>
    <dbReference type="NCBI Taxonomy" id="2107698"/>
    <lineage>
        <taxon>Bacteria</taxon>
        <taxon>Bacillati</taxon>
        <taxon>Cyanobacteriota</taxon>
        <taxon>Cyanophyceae</taxon>
        <taxon>Leptolyngbyales</taxon>
        <taxon>Leptolyngbyaceae</taxon>
        <taxon>Stenomitos</taxon>
    </lineage>
</organism>
<comment type="caution">
    <text evidence="2">The sequence shown here is derived from an EMBL/GenBank/DDBJ whole genome shotgun (WGS) entry which is preliminary data.</text>
</comment>
<proteinExistence type="predicted"/>
<dbReference type="RefSeq" id="WP_106254859.1">
    <property type="nucleotide sequence ID" value="NZ_CAWNSW010000073.1"/>
</dbReference>
<dbReference type="InterPro" id="IPR001041">
    <property type="entry name" value="2Fe-2S_ferredoxin-type"/>
</dbReference>
<feature type="domain" description="2Fe-2S ferredoxin-type" evidence="1">
    <location>
        <begin position="1"/>
        <end position="99"/>
    </location>
</feature>
<dbReference type="PROSITE" id="PS51085">
    <property type="entry name" value="2FE2S_FER_2"/>
    <property type="match status" value="1"/>
</dbReference>
<dbReference type="OrthoDB" id="425218at2"/>
<dbReference type="SUPFAM" id="SSF54292">
    <property type="entry name" value="2Fe-2S ferredoxin-like"/>
    <property type="match status" value="1"/>
</dbReference>
<evidence type="ECO:0000313" key="2">
    <source>
        <dbReference type="EMBL" id="PSB34484.1"/>
    </source>
</evidence>
<dbReference type="AlphaFoldDB" id="A0A2T1EP23"/>
<reference evidence="2 3" key="2">
    <citation type="submission" date="2018-03" db="EMBL/GenBank/DDBJ databases">
        <title>The ancient ancestry and fast evolution of plastids.</title>
        <authorList>
            <person name="Moore K.R."/>
            <person name="Magnabosco C."/>
            <person name="Momper L."/>
            <person name="Gold D.A."/>
            <person name="Bosak T."/>
            <person name="Fournier G.P."/>
        </authorList>
    </citation>
    <scope>NUCLEOTIDE SEQUENCE [LARGE SCALE GENOMIC DNA]</scope>
    <source>
        <strain evidence="2 3">ULC18</strain>
    </source>
</reference>
<keyword evidence="3" id="KW-1185">Reference proteome</keyword>
<dbReference type="Gene3D" id="3.10.20.30">
    <property type="match status" value="1"/>
</dbReference>
<name>A0A2T1EP23_9CYAN</name>